<evidence type="ECO:0000256" key="9">
    <source>
        <dbReference type="ARBA" id="ARBA00023136"/>
    </source>
</evidence>
<dbReference type="Proteomes" id="UP000285478">
    <property type="component" value="Chromosome"/>
</dbReference>
<evidence type="ECO:0000256" key="6">
    <source>
        <dbReference type="ARBA" id="ARBA00022906"/>
    </source>
</evidence>
<dbReference type="SMART" id="SM00382">
    <property type="entry name" value="AAA"/>
    <property type="match status" value="1"/>
</dbReference>
<dbReference type="InterPro" id="IPR027417">
    <property type="entry name" value="P-loop_NTPase"/>
</dbReference>
<dbReference type="KEGG" id="htr:EPV75_03530"/>
<keyword evidence="7" id="KW-1278">Translocase</keyword>
<keyword evidence="6" id="KW-0864">Zinc transport</keyword>
<evidence type="ECO:0000256" key="2">
    <source>
        <dbReference type="ARBA" id="ARBA00022475"/>
    </source>
</evidence>
<keyword evidence="4" id="KW-0862">Zinc</keyword>
<evidence type="ECO:0000256" key="8">
    <source>
        <dbReference type="ARBA" id="ARBA00023065"/>
    </source>
</evidence>
<evidence type="ECO:0000313" key="11">
    <source>
        <dbReference type="EMBL" id="QAB14806.1"/>
    </source>
</evidence>
<evidence type="ECO:0000313" key="12">
    <source>
        <dbReference type="Proteomes" id="UP000285478"/>
    </source>
</evidence>
<keyword evidence="2" id="KW-1003">Cell membrane</keyword>
<evidence type="ECO:0000256" key="7">
    <source>
        <dbReference type="ARBA" id="ARBA00022967"/>
    </source>
</evidence>
<dbReference type="FunFam" id="3.40.50.300:FF:000392">
    <property type="entry name" value="Zinc import ATP-binding protein ZnuC"/>
    <property type="match status" value="1"/>
</dbReference>
<evidence type="ECO:0000256" key="1">
    <source>
        <dbReference type="ARBA" id="ARBA00022448"/>
    </source>
</evidence>
<dbReference type="AlphaFoldDB" id="A0A410H1L4"/>
<gene>
    <name evidence="11" type="ORF">EPV75_03530</name>
</gene>
<proteinExistence type="predicted"/>
<keyword evidence="12" id="KW-1185">Reference proteome</keyword>
<dbReference type="PROSITE" id="PS00211">
    <property type="entry name" value="ABC_TRANSPORTER_1"/>
    <property type="match status" value="1"/>
</dbReference>
<keyword evidence="9" id="KW-0472">Membrane</keyword>
<dbReference type="EMBL" id="CP035033">
    <property type="protein sequence ID" value="QAB14806.1"/>
    <property type="molecule type" value="Genomic_DNA"/>
</dbReference>
<name>A0A410H1L4_9GAMM</name>
<dbReference type="SUPFAM" id="SSF52540">
    <property type="entry name" value="P-loop containing nucleoside triphosphate hydrolases"/>
    <property type="match status" value="1"/>
</dbReference>
<dbReference type="PANTHER" id="PTHR42734">
    <property type="entry name" value="METAL TRANSPORT SYSTEM ATP-BINDING PROTEIN TM_0124-RELATED"/>
    <property type="match status" value="1"/>
</dbReference>
<feature type="domain" description="ABC transporter" evidence="10">
    <location>
        <begin position="7"/>
        <end position="225"/>
    </location>
</feature>
<dbReference type="Pfam" id="PF00005">
    <property type="entry name" value="ABC_tran"/>
    <property type="match status" value="1"/>
</dbReference>
<dbReference type="InterPro" id="IPR003593">
    <property type="entry name" value="AAA+_ATPase"/>
</dbReference>
<dbReference type="Gene3D" id="3.40.50.300">
    <property type="entry name" value="P-loop containing nucleotide triphosphate hydrolases"/>
    <property type="match status" value="1"/>
</dbReference>
<organism evidence="11 12">
    <name type="scientific">Hydrogenovibrio thermophilus</name>
    <dbReference type="NCBI Taxonomy" id="265883"/>
    <lineage>
        <taxon>Bacteria</taxon>
        <taxon>Pseudomonadati</taxon>
        <taxon>Pseudomonadota</taxon>
        <taxon>Gammaproteobacteria</taxon>
        <taxon>Thiotrichales</taxon>
        <taxon>Piscirickettsiaceae</taxon>
        <taxon>Hydrogenovibrio</taxon>
    </lineage>
</organism>
<dbReference type="PANTHER" id="PTHR42734:SF9">
    <property type="entry name" value="ZINC IMPORT ATP-BINDING PROTEIN ZNUC"/>
    <property type="match status" value="1"/>
</dbReference>
<evidence type="ECO:0000256" key="4">
    <source>
        <dbReference type="ARBA" id="ARBA00022833"/>
    </source>
</evidence>
<protein>
    <submittedName>
        <fullName evidence="11">ATP-binding cassette domain-containing protein</fullName>
    </submittedName>
</protein>
<keyword evidence="5 11" id="KW-0067">ATP-binding</keyword>
<keyword evidence="3" id="KW-0547">Nucleotide-binding</keyword>
<keyword evidence="1" id="KW-0813">Transport</keyword>
<dbReference type="GO" id="GO:0005524">
    <property type="term" value="F:ATP binding"/>
    <property type="evidence" value="ECO:0007669"/>
    <property type="project" value="UniProtKB-KW"/>
</dbReference>
<dbReference type="InterPro" id="IPR003439">
    <property type="entry name" value="ABC_transporter-like_ATP-bd"/>
</dbReference>
<dbReference type="InterPro" id="IPR017871">
    <property type="entry name" value="ABC_transporter-like_CS"/>
</dbReference>
<dbReference type="GO" id="GO:0016887">
    <property type="term" value="F:ATP hydrolysis activity"/>
    <property type="evidence" value="ECO:0007669"/>
    <property type="project" value="InterPro"/>
</dbReference>
<dbReference type="RefSeq" id="WP_128384485.1">
    <property type="nucleotide sequence ID" value="NZ_CP035033.1"/>
</dbReference>
<reference evidence="11 12" key="1">
    <citation type="journal article" date="2018" name="Environ. Microbiol.">
        <title>Genomes of ubiquitous marine and hypersaline Hydrogenovibrio, Thiomicrorhabdus and Thiomicrospira spp. encode a diversity of mechanisms to sustain chemolithoautotrophy in heterogeneous environments.</title>
        <authorList>
            <person name="Scott K.M."/>
            <person name="Williams J."/>
            <person name="Porter C.M.B."/>
            <person name="Russel S."/>
            <person name="Harmer T.L."/>
            <person name="Paul J.H."/>
            <person name="Antonen K.M."/>
            <person name="Bridges M.K."/>
            <person name="Camper G.J."/>
            <person name="Campla C.K."/>
            <person name="Casella L.G."/>
            <person name="Chase E."/>
            <person name="Conrad J.W."/>
            <person name="Cruz M.C."/>
            <person name="Dunlap D.S."/>
            <person name="Duran L."/>
            <person name="Fahsbender E.M."/>
            <person name="Goldsmith D.B."/>
            <person name="Keeley R.F."/>
            <person name="Kondoff M.R."/>
            <person name="Kussy B.I."/>
            <person name="Lane M.K."/>
            <person name="Lawler S."/>
            <person name="Leigh B.A."/>
            <person name="Lewis C."/>
            <person name="Lostal L.M."/>
            <person name="Marking D."/>
            <person name="Mancera P.A."/>
            <person name="McClenthan E.C."/>
            <person name="McIntyre E.A."/>
            <person name="Mine J.A."/>
            <person name="Modi S."/>
            <person name="Moore B.D."/>
            <person name="Morgan W.A."/>
            <person name="Nelson K.M."/>
            <person name="Nguyen K.N."/>
            <person name="Ogburn N."/>
            <person name="Parrino D.G."/>
            <person name="Pedapudi A.D."/>
            <person name="Pelham R.P."/>
            <person name="Preece A.M."/>
            <person name="Rampersad E.A."/>
            <person name="Richardson J.C."/>
            <person name="Rodgers C.M."/>
            <person name="Schaffer B.L."/>
            <person name="Sheridan N.E."/>
            <person name="Solone M.R."/>
            <person name="Staley Z.R."/>
            <person name="Tabuchi M."/>
            <person name="Waide R.J."/>
            <person name="Wanjugi P.W."/>
            <person name="Young S."/>
            <person name="Clum A."/>
            <person name="Daum C."/>
            <person name="Huntemann M."/>
            <person name="Ivanova N."/>
            <person name="Kyrpides N."/>
            <person name="Mikhailova N."/>
            <person name="Palaniappan K."/>
            <person name="Pillay M."/>
            <person name="Reddy T.B.K."/>
            <person name="Shapiro N."/>
            <person name="Stamatis D."/>
            <person name="Varghese N."/>
            <person name="Woyke T."/>
            <person name="Boden R."/>
            <person name="Freyermuth S.K."/>
            <person name="Kerfeld C.A."/>
        </authorList>
    </citation>
    <scope>NUCLEOTIDE SEQUENCE [LARGE SCALE GENOMIC DNA]</scope>
    <source>
        <strain evidence="11 12">JR-2</strain>
    </source>
</reference>
<sequence>MNNEPLITARHICHAYGPKTVLNDISLELHANEIITLIGPNGAGKSTLLKILLNLIHPTSGTVERKKGLRVGFMPQKIQLDASLPLTVLRFLQLGLPKKANDTTELHEIINDLKLDNLLTQPIQQVSGGEMQRILLARSLLRSPELLVLDEPVQGVDLQGQTELYQYIEDIRQKYGCGILMVSHDLHIVMRNTNRVICLNQHVCCSGHPQTVSESPAFQALFGDGFEEVAVYEHHHDSHLCQHTHGHAHTPDERPTQT</sequence>
<dbReference type="GO" id="GO:0006829">
    <property type="term" value="P:zinc ion transport"/>
    <property type="evidence" value="ECO:0007669"/>
    <property type="project" value="UniProtKB-KW"/>
</dbReference>
<accession>A0A410H1L4</accession>
<dbReference type="GO" id="GO:0010043">
    <property type="term" value="P:response to zinc ion"/>
    <property type="evidence" value="ECO:0007669"/>
    <property type="project" value="TreeGrafter"/>
</dbReference>
<evidence type="ECO:0000259" key="10">
    <source>
        <dbReference type="PROSITE" id="PS50893"/>
    </source>
</evidence>
<evidence type="ECO:0000256" key="3">
    <source>
        <dbReference type="ARBA" id="ARBA00022741"/>
    </source>
</evidence>
<dbReference type="PROSITE" id="PS50893">
    <property type="entry name" value="ABC_TRANSPORTER_2"/>
    <property type="match status" value="1"/>
</dbReference>
<keyword evidence="8" id="KW-0406">Ion transport</keyword>
<dbReference type="InterPro" id="IPR050153">
    <property type="entry name" value="Metal_Ion_Import_ABC"/>
</dbReference>
<evidence type="ECO:0000256" key="5">
    <source>
        <dbReference type="ARBA" id="ARBA00022840"/>
    </source>
</evidence>